<keyword evidence="7" id="KW-0869">Chloride channel</keyword>
<gene>
    <name evidence="11" type="ORF">C7450_10240</name>
</gene>
<evidence type="ECO:0000256" key="1">
    <source>
        <dbReference type="ARBA" id="ARBA00004141"/>
    </source>
</evidence>
<keyword evidence="6 10" id="KW-0472">Membrane</keyword>
<dbReference type="GO" id="GO:0005254">
    <property type="term" value="F:chloride channel activity"/>
    <property type="evidence" value="ECO:0007669"/>
    <property type="project" value="UniProtKB-KW"/>
</dbReference>
<keyword evidence="2" id="KW-0813">Transport</keyword>
<keyword evidence="12" id="KW-1185">Reference proteome</keyword>
<evidence type="ECO:0000256" key="8">
    <source>
        <dbReference type="ARBA" id="ARBA00023214"/>
    </source>
</evidence>
<feature type="transmembrane region" description="Helical" evidence="10">
    <location>
        <begin position="76"/>
        <end position="93"/>
    </location>
</feature>
<feature type="transmembrane region" description="Helical" evidence="10">
    <location>
        <begin position="314"/>
        <end position="336"/>
    </location>
</feature>
<feature type="transmembrane region" description="Helical" evidence="10">
    <location>
        <begin position="404"/>
        <end position="425"/>
    </location>
</feature>
<dbReference type="PANTHER" id="PTHR43427:SF6">
    <property type="entry name" value="CHLORIDE CHANNEL PROTEIN CLC-E"/>
    <property type="match status" value="1"/>
</dbReference>
<keyword evidence="3 10" id="KW-0812">Transmembrane</keyword>
<feature type="transmembrane region" description="Helical" evidence="10">
    <location>
        <begin position="376"/>
        <end position="398"/>
    </location>
</feature>
<keyword evidence="4 10" id="KW-1133">Transmembrane helix</keyword>
<evidence type="ECO:0000256" key="10">
    <source>
        <dbReference type="SAM" id="Phobius"/>
    </source>
</evidence>
<protein>
    <submittedName>
        <fullName evidence="11">CIC family chloride channel protein</fullName>
    </submittedName>
</protein>
<keyword evidence="8" id="KW-0868">Chloride</keyword>
<name>A0A2V3UFX9_9HYPH</name>
<evidence type="ECO:0000313" key="12">
    <source>
        <dbReference type="Proteomes" id="UP000248021"/>
    </source>
</evidence>
<feature type="transmembrane region" description="Helical" evidence="10">
    <location>
        <begin position="241"/>
        <end position="262"/>
    </location>
</feature>
<feature type="transmembrane region" description="Helical" evidence="10">
    <location>
        <begin position="282"/>
        <end position="307"/>
    </location>
</feature>
<dbReference type="Gene3D" id="1.10.3080.10">
    <property type="entry name" value="Clc chloride channel"/>
    <property type="match status" value="1"/>
</dbReference>
<dbReference type="OrthoDB" id="9814803at2"/>
<dbReference type="Pfam" id="PF00654">
    <property type="entry name" value="Voltage_CLC"/>
    <property type="match status" value="1"/>
</dbReference>
<evidence type="ECO:0000256" key="7">
    <source>
        <dbReference type="ARBA" id="ARBA00023173"/>
    </source>
</evidence>
<dbReference type="PRINTS" id="PR00762">
    <property type="entry name" value="CLCHANNEL"/>
</dbReference>
<dbReference type="InterPro" id="IPR046342">
    <property type="entry name" value="CBS_dom_sf"/>
</dbReference>
<feature type="transmembrane region" description="Helical" evidence="10">
    <location>
        <begin position="342"/>
        <end position="364"/>
    </location>
</feature>
<dbReference type="InterPro" id="IPR050368">
    <property type="entry name" value="ClC-type_chloride_channel"/>
</dbReference>
<dbReference type="AlphaFoldDB" id="A0A2V3UFX9"/>
<accession>A0A2V3UFX9</accession>
<evidence type="ECO:0000256" key="4">
    <source>
        <dbReference type="ARBA" id="ARBA00022989"/>
    </source>
</evidence>
<dbReference type="SUPFAM" id="SSF54631">
    <property type="entry name" value="CBS-domain pair"/>
    <property type="match status" value="1"/>
</dbReference>
<evidence type="ECO:0000313" key="11">
    <source>
        <dbReference type="EMBL" id="PXW63125.1"/>
    </source>
</evidence>
<dbReference type="GO" id="GO:0034707">
    <property type="term" value="C:chloride channel complex"/>
    <property type="evidence" value="ECO:0007669"/>
    <property type="project" value="UniProtKB-KW"/>
</dbReference>
<evidence type="ECO:0000256" key="9">
    <source>
        <dbReference type="ARBA" id="ARBA00023303"/>
    </source>
</evidence>
<dbReference type="SUPFAM" id="SSF81340">
    <property type="entry name" value="Clc chloride channel"/>
    <property type="match status" value="1"/>
</dbReference>
<reference evidence="11 12" key="1">
    <citation type="submission" date="2018-05" db="EMBL/GenBank/DDBJ databases">
        <title>Genomic Encyclopedia of Type Strains, Phase IV (KMG-IV): sequencing the most valuable type-strain genomes for metagenomic binning, comparative biology and taxonomic classification.</title>
        <authorList>
            <person name="Goeker M."/>
        </authorList>
    </citation>
    <scope>NUCLEOTIDE SEQUENCE [LARGE SCALE GENOMIC DNA]</scope>
    <source>
        <strain evidence="11 12">DSM 6462</strain>
    </source>
</reference>
<evidence type="ECO:0000256" key="6">
    <source>
        <dbReference type="ARBA" id="ARBA00023136"/>
    </source>
</evidence>
<feature type="transmembrane region" description="Helical" evidence="10">
    <location>
        <begin position="25"/>
        <end position="56"/>
    </location>
</feature>
<comment type="caution">
    <text evidence="11">The sequence shown here is derived from an EMBL/GenBank/DDBJ whole genome shotgun (WGS) entry which is preliminary data.</text>
</comment>
<dbReference type="PANTHER" id="PTHR43427">
    <property type="entry name" value="CHLORIDE CHANNEL PROTEIN CLC-E"/>
    <property type="match status" value="1"/>
</dbReference>
<feature type="transmembrane region" description="Helical" evidence="10">
    <location>
        <begin position="167"/>
        <end position="192"/>
    </location>
</feature>
<dbReference type="InterPro" id="IPR001807">
    <property type="entry name" value="ClC"/>
</dbReference>
<keyword evidence="5" id="KW-0406">Ion transport</keyword>
<proteinExistence type="predicted"/>
<organism evidence="11 12">
    <name type="scientific">Chelatococcus asaccharovorans</name>
    <dbReference type="NCBI Taxonomy" id="28210"/>
    <lineage>
        <taxon>Bacteria</taxon>
        <taxon>Pseudomonadati</taxon>
        <taxon>Pseudomonadota</taxon>
        <taxon>Alphaproteobacteria</taxon>
        <taxon>Hyphomicrobiales</taxon>
        <taxon>Chelatococcaceae</taxon>
        <taxon>Chelatococcus</taxon>
    </lineage>
</organism>
<dbReference type="CDD" id="cd00400">
    <property type="entry name" value="Voltage_gated_ClC"/>
    <property type="match status" value="1"/>
</dbReference>
<evidence type="ECO:0000256" key="2">
    <source>
        <dbReference type="ARBA" id="ARBA00022448"/>
    </source>
</evidence>
<dbReference type="Proteomes" id="UP000248021">
    <property type="component" value="Unassembled WGS sequence"/>
</dbReference>
<dbReference type="InterPro" id="IPR014743">
    <property type="entry name" value="Cl-channel_core"/>
</dbReference>
<dbReference type="RefSeq" id="WP_110373299.1">
    <property type="nucleotide sequence ID" value="NZ_JAHBRY010000002.1"/>
</dbReference>
<sequence>MTLSPPRVPGEWRQRIRSLVRRSEFLLVVVAAGIGCTVAMAVVAMTRVAHLAHYILFGVALDEGLSAATHLPPFSFFVPAAGGLLLGAIAYWMRSRKMRVAVDPIEANALHGGVMSTRDSLLVAGQTVLSNGVGASVGLEAGYTQIGGALASRAGRALRLRRQDMRVLVGCGTAAAIAAAFNAPIAGGFYAFELIIGAYSIATAAPVMVAAFSAMLVTNALGGVTLPLQFDPLPAVTTADFPLYILLGAIAGFVGIVIMRGVSLVERWVGYTRIPMLLRPVFGGGVLGLMALLTPQVLSAGHGALLVELNSHTPLAILAGVFLLKSLAAAICLGCGFRGGLFFASLFLGALLGKLFGGLILLAWPAFGIHVNTSAFVGMSALAVAVVGGPMTMTFLTLETTSSIGVSSLALCAAIASSMIVREFFGYSFSTWRLHLRGETIRSPYDVGWIRNLTVGRMMRPTSRTARVDMPMEAFCKAFPLGSATRAIVLDAKDRYVGIASVAQAHAAGSNGGAEAHTVADIVGFRDQVLLPSMNVKEAMAAFDAAETDALAVIDNLADRKVLGELTEAYALRRYSEELDQARQGIAGDVGS</sequence>
<keyword evidence="9" id="KW-0407">Ion channel</keyword>
<evidence type="ECO:0000256" key="3">
    <source>
        <dbReference type="ARBA" id="ARBA00022692"/>
    </source>
</evidence>
<evidence type="ECO:0000256" key="5">
    <source>
        <dbReference type="ARBA" id="ARBA00023065"/>
    </source>
</evidence>
<comment type="subcellular location">
    <subcellularLocation>
        <location evidence="1">Membrane</location>
        <topology evidence="1">Multi-pass membrane protein</topology>
    </subcellularLocation>
</comment>
<dbReference type="EMBL" id="QJJK01000002">
    <property type="protein sequence ID" value="PXW63125.1"/>
    <property type="molecule type" value="Genomic_DNA"/>
</dbReference>